<dbReference type="InterPro" id="IPR003805">
    <property type="entry name" value="CobS"/>
</dbReference>
<feature type="transmembrane region" description="Helical" evidence="19">
    <location>
        <begin position="136"/>
        <end position="158"/>
    </location>
</feature>
<evidence type="ECO:0000256" key="3">
    <source>
        <dbReference type="ARBA" id="ARBA00004663"/>
    </source>
</evidence>
<keyword evidence="9 19" id="KW-0808">Transferase</keyword>
<evidence type="ECO:0000256" key="19">
    <source>
        <dbReference type="HAMAP-Rule" id="MF_00719"/>
    </source>
</evidence>
<dbReference type="AlphaFoldDB" id="A0A9D1ERC0"/>
<comment type="subcellular location">
    <subcellularLocation>
        <location evidence="2 19">Cell membrane</location>
        <topology evidence="2 19">Multi-pass membrane protein</topology>
    </subcellularLocation>
</comment>
<feature type="transmembrane region" description="Helical" evidence="19">
    <location>
        <begin position="62"/>
        <end position="82"/>
    </location>
</feature>
<keyword evidence="10 19" id="KW-0812">Transmembrane</keyword>
<evidence type="ECO:0000313" key="20">
    <source>
        <dbReference type="EMBL" id="HIS30548.1"/>
    </source>
</evidence>
<feature type="transmembrane region" description="Helical" evidence="19">
    <location>
        <begin position="103"/>
        <end position="124"/>
    </location>
</feature>
<evidence type="ECO:0000256" key="17">
    <source>
        <dbReference type="ARBA" id="ARBA00048623"/>
    </source>
</evidence>
<evidence type="ECO:0000256" key="16">
    <source>
        <dbReference type="ARBA" id="ARBA00032853"/>
    </source>
</evidence>
<evidence type="ECO:0000256" key="14">
    <source>
        <dbReference type="ARBA" id="ARBA00025228"/>
    </source>
</evidence>
<keyword evidence="7 19" id="KW-1003">Cell membrane</keyword>
<comment type="cofactor">
    <cofactor evidence="1 19">
        <name>Mg(2+)</name>
        <dbReference type="ChEBI" id="CHEBI:18420"/>
    </cofactor>
</comment>
<keyword evidence="12 19" id="KW-1133">Transmembrane helix</keyword>
<comment type="caution">
    <text evidence="20">The sequence shown here is derived from an EMBL/GenBank/DDBJ whole genome shotgun (WGS) entry which is preliminary data.</text>
</comment>
<accession>A0A9D1ERC0</accession>
<evidence type="ECO:0000256" key="2">
    <source>
        <dbReference type="ARBA" id="ARBA00004651"/>
    </source>
</evidence>
<name>A0A9D1ERC0_9FIRM</name>
<comment type="catalytic activity">
    <reaction evidence="18 19">
        <text>alpha-ribazole 5'-phosphate + adenosylcob(III)inamide-GDP = adenosylcob(III)alamin 5'-phosphate + GMP + H(+)</text>
        <dbReference type="Rhea" id="RHEA:23560"/>
        <dbReference type="ChEBI" id="CHEBI:15378"/>
        <dbReference type="ChEBI" id="CHEBI:57918"/>
        <dbReference type="ChEBI" id="CHEBI:58115"/>
        <dbReference type="ChEBI" id="CHEBI:60487"/>
        <dbReference type="ChEBI" id="CHEBI:60493"/>
        <dbReference type="EC" id="2.7.8.26"/>
    </reaction>
</comment>
<reference evidence="20" key="2">
    <citation type="journal article" date="2021" name="PeerJ">
        <title>Extensive microbial diversity within the chicken gut microbiome revealed by metagenomics and culture.</title>
        <authorList>
            <person name="Gilroy R."/>
            <person name="Ravi A."/>
            <person name="Getino M."/>
            <person name="Pursley I."/>
            <person name="Horton D.L."/>
            <person name="Alikhan N.F."/>
            <person name="Baker D."/>
            <person name="Gharbi K."/>
            <person name="Hall N."/>
            <person name="Watson M."/>
            <person name="Adriaenssens E.M."/>
            <person name="Foster-Nyarko E."/>
            <person name="Jarju S."/>
            <person name="Secka A."/>
            <person name="Antonio M."/>
            <person name="Oren A."/>
            <person name="Chaudhuri R.R."/>
            <person name="La Ragione R."/>
            <person name="Hildebrand F."/>
            <person name="Pallen M.J."/>
        </authorList>
    </citation>
    <scope>NUCLEOTIDE SEQUENCE</scope>
    <source>
        <strain evidence="20">CHK190-19873</strain>
    </source>
</reference>
<dbReference type="EC" id="2.7.8.26" evidence="5 19"/>
<reference evidence="20" key="1">
    <citation type="submission" date="2020-10" db="EMBL/GenBank/DDBJ databases">
        <authorList>
            <person name="Gilroy R."/>
        </authorList>
    </citation>
    <scope>NUCLEOTIDE SEQUENCE</scope>
    <source>
        <strain evidence="20">CHK190-19873</strain>
    </source>
</reference>
<sequence length="254" mass="27590">MNLIRSFFIAFSMYSKIPMPKTDWTKEAMRYAMCFFPLVGAVIGFLLLGWNWLGSRYFGYDSLFFVIVCVLLPVAVTGGIHLDGLLDTADALSSYKPMEEKLAILKDSHAGAFAIIVCACYFLADLAVYSELSAEAAPVLALSFVLSRAFSGLSVVSFRMAKNTGLAATFSDMALKGRVRIVMVAYIVVCALGMLVISPVLGLAGFLGALSVFLFYRRMAYKKFGGITGDLAGFFLQICELITAACIVLAAKFL</sequence>
<evidence type="ECO:0000256" key="12">
    <source>
        <dbReference type="ARBA" id="ARBA00022989"/>
    </source>
</evidence>
<evidence type="ECO:0000256" key="6">
    <source>
        <dbReference type="ARBA" id="ARBA00015850"/>
    </source>
</evidence>
<evidence type="ECO:0000256" key="9">
    <source>
        <dbReference type="ARBA" id="ARBA00022679"/>
    </source>
</evidence>
<keyword evidence="13 19" id="KW-0472">Membrane</keyword>
<evidence type="ECO:0000256" key="4">
    <source>
        <dbReference type="ARBA" id="ARBA00010561"/>
    </source>
</evidence>
<evidence type="ECO:0000256" key="8">
    <source>
        <dbReference type="ARBA" id="ARBA00022573"/>
    </source>
</evidence>
<dbReference type="Pfam" id="PF02654">
    <property type="entry name" value="CobS"/>
    <property type="match status" value="1"/>
</dbReference>
<dbReference type="GO" id="GO:0008818">
    <property type="term" value="F:cobalamin 5'-phosphate synthase activity"/>
    <property type="evidence" value="ECO:0007669"/>
    <property type="project" value="UniProtKB-UniRule"/>
</dbReference>
<evidence type="ECO:0000256" key="1">
    <source>
        <dbReference type="ARBA" id="ARBA00001946"/>
    </source>
</evidence>
<feature type="transmembrane region" description="Helical" evidence="19">
    <location>
        <begin position="179"/>
        <end position="197"/>
    </location>
</feature>
<evidence type="ECO:0000256" key="15">
    <source>
        <dbReference type="ARBA" id="ARBA00032605"/>
    </source>
</evidence>
<evidence type="ECO:0000256" key="13">
    <source>
        <dbReference type="ARBA" id="ARBA00023136"/>
    </source>
</evidence>
<evidence type="ECO:0000256" key="5">
    <source>
        <dbReference type="ARBA" id="ARBA00013200"/>
    </source>
</evidence>
<evidence type="ECO:0000256" key="10">
    <source>
        <dbReference type="ARBA" id="ARBA00022692"/>
    </source>
</evidence>
<dbReference type="EMBL" id="DVIQ01000019">
    <property type="protein sequence ID" value="HIS30548.1"/>
    <property type="molecule type" value="Genomic_DNA"/>
</dbReference>
<comment type="catalytic activity">
    <reaction evidence="17 19">
        <text>alpha-ribazole + adenosylcob(III)inamide-GDP = adenosylcob(III)alamin + GMP + H(+)</text>
        <dbReference type="Rhea" id="RHEA:16049"/>
        <dbReference type="ChEBI" id="CHEBI:10329"/>
        <dbReference type="ChEBI" id="CHEBI:15378"/>
        <dbReference type="ChEBI" id="CHEBI:18408"/>
        <dbReference type="ChEBI" id="CHEBI:58115"/>
        <dbReference type="ChEBI" id="CHEBI:60487"/>
        <dbReference type="EC" id="2.7.8.26"/>
    </reaction>
</comment>
<evidence type="ECO:0000256" key="7">
    <source>
        <dbReference type="ARBA" id="ARBA00022475"/>
    </source>
</evidence>
<dbReference type="PANTHER" id="PTHR34148">
    <property type="entry name" value="ADENOSYLCOBINAMIDE-GDP RIBAZOLETRANSFERASE"/>
    <property type="match status" value="1"/>
</dbReference>
<feature type="transmembrane region" description="Helical" evidence="19">
    <location>
        <begin position="31"/>
        <end position="50"/>
    </location>
</feature>
<keyword evidence="11 19" id="KW-0460">Magnesium</keyword>
<evidence type="ECO:0000256" key="18">
    <source>
        <dbReference type="ARBA" id="ARBA00049504"/>
    </source>
</evidence>
<evidence type="ECO:0000313" key="21">
    <source>
        <dbReference type="Proteomes" id="UP000823935"/>
    </source>
</evidence>
<organism evidence="20 21">
    <name type="scientific">Candidatus Limivivens intestinipullorum</name>
    <dbReference type="NCBI Taxonomy" id="2840858"/>
    <lineage>
        <taxon>Bacteria</taxon>
        <taxon>Bacillati</taxon>
        <taxon>Bacillota</taxon>
        <taxon>Clostridia</taxon>
        <taxon>Lachnospirales</taxon>
        <taxon>Lachnospiraceae</taxon>
        <taxon>Lachnospiraceae incertae sedis</taxon>
        <taxon>Candidatus Limivivens</taxon>
    </lineage>
</organism>
<dbReference type="GO" id="GO:0051073">
    <property type="term" value="F:adenosylcobinamide-GDP ribazoletransferase activity"/>
    <property type="evidence" value="ECO:0007669"/>
    <property type="project" value="UniProtKB-UniRule"/>
</dbReference>
<dbReference type="Proteomes" id="UP000823935">
    <property type="component" value="Unassembled WGS sequence"/>
</dbReference>
<proteinExistence type="inferred from homology"/>
<dbReference type="HAMAP" id="MF_00719">
    <property type="entry name" value="CobS"/>
    <property type="match status" value="1"/>
</dbReference>
<keyword evidence="8 19" id="KW-0169">Cobalamin biosynthesis</keyword>
<feature type="transmembrane region" description="Helical" evidence="19">
    <location>
        <begin position="231"/>
        <end position="251"/>
    </location>
</feature>
<comment type="function">
    <text evidence="14 19">Joins adenosylcobinamide-GDP and alpha-ribazole to generate adenosylcobalamin (Ado-cobalamin). Also synthesizes adenosylcobalamin 5'-phosphate from adenosylcobinamide-GDP and alpha-ribazole 5'-phosphate.</text>
</comment>
<gene>
    <name evidence="19" type="primary">cobS</name>
    <name evidence="20" type="ORF">IAB44_03220</name>
</gene>
<dbReference type="GO" id="GO:0005886">
    <property type="term" value="C:plasma membrane"/>
    <property type="evidence" value="ECO:0007669"/>
    <property type="project" value="UniProtKB-SubCell"/>
</dbReference>
<comment type="pathway">
    <text evidence="3 19">Cofactor biosynthesis; adenosylcobalamin biosynthesis; adenosylcobalamin from cob(II)yrinate a,c-diamide: step 7/7.</text>
</comment>
<dbReference type="PANTHER" id="PTHR34148:SF1">
    <property type="entry name" value="ADENOSYLCOBINAMIDE-GDP RIBAZOLETRANSFERASE"/>
    <property type="match status" value="1"/>
</dbReference>
<protein>
    <recommendedName>
        <fullName evidence="6 19">Adenosylcobinamide-GDP ribazoletransferase</fullName>
        <ecNumber evidence="5 19">2.7.8.26</ecNumber>
    </recommendedName>
    <alternativeName>
        <fullName evidence="16 19">Cobalamin synthase</fullName>
    </alternativeName>
    <alternativeName>
        <fullName evidence="15 19">Cobalamin-5'-phosphate synthase</fullName>
    </alternativeName>
</protein>
<evidence type="ECO:0000256" key="11">
    <source>
        <dbReference type="ARBA" id="ARBA00022842"/>
    </source>
</evidence>
<dbReference type="GO" id="GO:0009236">
    <property type="term" value="P:cobalamin biosynthetic process"/>
    <property type="evidence" value="ECO:0007669"/>
    <property type="project" value="UniProtKB-UniRule"/>
</dbReference>
<comment type="similarity">
    <text evidence="4 19">Belongs to the CobS family.</text>
</comment>